<dbReference type="PANTHER" id="PTHR48438:SF1">
    <property type="entry name" value="ALPHA-(1,3)-FUCOSYLTRANSFERASE C-RELATED"/>
    <property type="match status" value="1"/>
</dbReference>
<feature type="repeat" description="WD" evidence="12">
    <location>
        <begin position="277"/>
        <end position="317"/>
    </location>
</feature>
<keyword evidence="10" id="KW-0472">Membrane</keyword>
<evidence type="ECO:0000256" key="9">
    <source>
        <dbReference type="ARBA" id="ARBA00023034"/>
    </source>
</evidence>
<dbReference type="GO" id="GO:0008417">
    <property type="term" value="F:fucosyltransferase activity"/>
    <property type="evidence" value="ECO:0007669"/>
    <property type="project" value="InterPro"/>
</dbReference>
<protein>
    <recommendedName>
        <fullName evidence="13">Fucosyltransferase</fullName>
        <ecNumber evidence="13">2.4.1.-</ecNumber>
    </recommendedName>
</protein>
<dbReference type="PANTHER" id="PTHR48438">
    <property type="entry name" value="ALPHA-(1,3)-FUCOSYLTRANSFERASE C-RELATED"/>
    <property type="match status" value="1"/>
</dbReference>
<keyword evidence="9 13" id="KW-0333">Golgi apparatus</keyword>
<dbReference type="CDD" id="cd00200">
    <property type="entry name" value="WD40"/>
    <property type="match status" value="1"/>
</dbReference>
<reference evidence="16 17" key="1">
    <citation type="journal article" date="2014" name="Nat. Genet.">
        <title>Genome and transcriptome of the porcine whipworm Trichuris suis.</title>
        <authorList>
            <person name="Jex A.R."/>
            <person name="Nejsum P."/>
            <person name="Schwarz E.M."/>
            <person name="Hu L."/>
            <person name="Young N.D."/>
            <person name="Hall R.S."/>
            <person name="Korhonen P.K."/>
            <person name="Liao S."/>
            <person name="Thamsborg S."/>
            <person name="Xia J."/>
            <person name="Xu P."/>
            <person name="Wang S."/>
            <person name="Scheerlinck J.P."/>
            <person name="Hofmann A."/>
            <person name="Sternberg P.W."/>
            <person name="Wang J."/>
            <person name="Gasser R.B."/>
        </authorList>
    </citation>
    <scope>NUCLEOTIDE SEQUENCE [LARGE SCALE GENOMIC DNA]</scope>
    <source>
        <strain evidence="16">DCEP-RM93M</strain>
    </source>
</reference>
<name>A0A085M872_9BILA</name>
<dbReference type="Pfam" id="PF17039">
    <property type="entry name" value="Glyco_tran_10_N"/>
    <property type="match status" value="1"/>
</dbReference>
<dbReference type="InterPro" id="IPR015943">
    <property type="entry name" value="WD40/YVTN_repeat-like_dom_sf"/>
</dbReference>
<keyword evidence="7" id="KW-0735">Signal-anchor</keyword>
<dbReference type="Proteomes" id="UP000030764">
    <property type="component" value="Unassembled WGS sequence"/>
</dbReference>
<keyword evidence="5 13" id="KW-0808">Transferase</keyword>
<dbReference type="Pfam" id="PF00400">
    <property type="entry name" value="WD40"/>
    <property type="match status" value="6"/>
</dbReference>
<evidence type="ECO:0000256" key="1">
    <source>
        <dbReference type="ARBA" id="ARBA00004447"/>
    </source>
</evidence>
<dbReference type="InterPro" id="IPR001680">
    <property type="entry name" value="WD40_rpt"/>
</dbReference>
<keyword evidence="8" id="KW-1133">Transmembrane helix</keyword>
<organism evidence="16 17">
    <name type="scientific">Trichuris suis</name>
    <name type="common">pig whipworm</name>
    <dbReference type="NCBI Taxonomy" id="68888"/>
    <lineage>
        <taxon>Eukaryota</taxon>
        <taxon>Metazoa</taxon>
        <taxon>Ecdysozoa</taxon>
        <taxon>Nematoda</taxon>
        <taxon>Enoplea</taxon>
        <taxon>Dorylaimia</taxon>
        <taxon>Trichinellida</taxon>
        <taxon>Trichuridae</taxon>
        <taxon>Trichuris</taxon>
    </lineage>
</organism>
<dbReference type="InterPro" id="IPR038577">
    <property type="entry name" value="GT10-like_C_sf"/>
</dbReference>
<comment type="pathway">
    <text evidence="2">Protein modification; protein glycosylation.</text>
</comment>
<dbReference type="SMART" id="SM00320">
    <property type="entry name" value="WD40"/>
    <property type="match status" value="7"/>
</dbReference>
<dbReference type="InterPro" id="IPR031481">
    <property type="entry name" value="Glyco_tran_10_N"/>
</dbReference>
<evidence type="ECO:0000256" key="11">
    <source>
        <dbReference type="ARBA" id="ARBA00023180"/>
    </source>
</evidence>
<dbReference type="InterPro" id="IPR036322">
    <property type="entry name" value="WD40_repeat_dom_sf"/>
</dbReference>
<comment type="subcellular location">
    <subcellularLocation>
        <location evidence="1 13">Golgi apparatus</location>
        <location evidence="1 13">Golgi stack membrane</location>
        <topology evidence="1 13">Single-pass type II membrane protein</topology>
    </subcellularLocation>
</comment>
<evidence type="ECO:0000313" key="16">
    <source>
        <dbReference type="EMBL" id="KFD53418.1"/>
    </source>
</evidence>
<feature type="repeat" description="WD" evidence="12">
    <location>
        <begin position="134"/>
        <end position="168"/>
    </location>
</feature>
<evidence type="ECO:0000256" key="13">
    <source>
        <dbReference type="RuleBase" id="RU003832"/>
    </source>
</evidence>
<dbReference type="EMBL" id="KL363217">
    <property type="protein sequence ID" value="KFD53418.1"/>
    <property type="molecule type" value="Genomic_DNA"/>
</dbReference>
<evidence type="ECO:0000259" key="14">
    <source>
        <dbReference type="Pfam" id="PF00852"/>
    </source>
</evidence>
<keyword evidence="17" id="KW-1185">Reference proteome</keyword>
<evidence type="ECO:0000256" key="4">
    <source>
        <dbReference type="ARBA" id="ARBA00022676"/>
    </source>
</evidence>
<evidence type="ECO:0000256" key="5">
    <source>
        <dbReference type="ARBA" id="ARBA00022679"/>
    </source>
</evidence>
<comment type="similarity">
    <text evidence="3 13">Belongs to the glycosyltransferase 10 family.</text>
</comment>
<dbReference type="Pfam" id="PF00852">
    <property type="entry name" value="Glyco_transf_10"/>
    <property type="match status" value="1"/>
</dbReference>
<accession>A0A085M872</accession>
<keyword evidence="12" id="KW-0853">WD repeat</keyword>
<evidence type="ECO:0000256" key="3">
    <source>
        <dbReference type="ARBA" id="ARBA00008919"/>
    </source>
</evidence>
<dbReference type="AlphaFoldDB" id="A0A085M872"/>
<dbReference type="EC" id="2.4.1.-" evidence="13"/>
<evidence type="ECO:0000313" key="17">
    <source>
        <dbReference type="Proteomes" id="UP000030764"/>
    </source>
</evidence>
<feature type="domain" description="Fucosyltransferase N-terminal" evidence="15">
    <location>
        <begin position="578"/>
        <end position="684"/>
    </location>
</feature>
<evidence type="ECO:0000259" key="15">
    <source>
        <dbReference type="Pfam" id="PF17039"/>
    </source>
</evidence>
<feature type="repeat" description="WD" evidence="12">
    <location>
        <begin position="318"/>
        <end position="359"/>
    </location>
</feature>
<evidence type="ECO:0000256" key="12">
    <source>
        <dbReference type="PROSITE-ProRule" id="PRU00221"/>
    </source>
</evidence>
<evidence type="ECO:0000256" key="8">
    <source>
        <dbReference type="ARBA" id="ARBA00022989"/>
    </source>
</evidence>
<dbReference type="PROSITE" id="PS50294">
    <property type="entry name" value="WD_REPEATS_REGION"/>
    <property type="match status" value="2"/>
</dbReference>
<feature type="domain" description="Fucosyltransferase C-terminal" evidence="14">
    <location>
        <begin position="706"/>
        <end position="891"/>
    </location>
</feature>
<feature type="repeat" description="WD" evidence="12">
    <location>
        <begin position="407"/>
        <end position="448"/>
    </location>
</feature>
<evidence type="ECO:0000256" key="10">
    <source>
        <dbReference type="ARBA" id="ARBA00023136"/>
    </source>
</evidence>
<dbReference type="InterPro" id="IPR001503">
    <property type="entry name" value="Glyco_trans_10"/>
</dbReference>
<dbReference type="PROSITE" id="PS50082">
    <property type="entry name" value="WD_REPEATS_2"/>
    <property type="match status" value="4"/>
</dbReference>
<dbReference type="SUPFAM" id="SSF53756">
    <property type="entry name" value="UDP-Glycosyltransferase/glycogen phosphorylase"/>
    <property type="match status" value="1"/>
</dbReference>
<dbReference type="SUPFAM" id="SSF50978">
    <property type="entry name" value="WD40 repeat-like"/>
    <property type="match status" value="2"/>
</dbReference>
<evidence type="ECO:0000256" key="2">
    <source>
        <dbReference type="ARBA" id="ARBA00004922"/>
    </source>
</evidence>
<sequence>MDPLLFPAEECEQLLFWYLCQCGNHIISIYPAPSGSSCSDAEAEVRSLLSESGRKHSKPTEITCSLLLPLLLEAGRQWQNNLLNAMIDTDVTLPYEERSVHLIAPYSDEETADASSNLNEHTVTSPEAEPLYLLSCDEHMVCQVRWHPQGRSVAASCMDEGVRLWHLRERQFTEWPLSPDSIVPESLCHVFRRRDALRPPYVSLCWNSEGTKFAVGMPNGFVTIRYENGKMFSSCSLHEGVIFDMCFSPNDGYLLSVGTDRACYVLDVATGEPIQRCVGHQDAVTCCIWHNNETFVTCGADGHILIWHVDVSEAVETLEGHSGCVNSIALSSDGDTLASASDDGVIKLWSLTGRKSIGDLYCHEGPALQVVFSPVASSSSNIFLASCSADCTVCLYDVTERRCLKRFTAHHSQVTTIDFSPDGELLGSGDFSGILHIWNVKTMAAQMTYDANSMDGGTITCIQWNNDSSRLAVGTERGKVRHSSFHVFLAEIHLTLFQVAILSRISSKVVMQIAVIKKLFPFPTMTKNAAIVAFSLFVTTTILIHISLLNERILRISNLIAKRSAKTVCPAESYYGKKPVLILMWVDYRDDHVTNEYLSSCRQLNCHVTFDRRLINESAAVIFYDNNIDTMDLSLKLRHPRQHFVLFLMEPPQASKVAFKSFERHFYTLTMSYRRDSDIFSPYGYFRLRQKPLNTADAVWKGIALSKSKIIVSIGNSCHTSSKREVYVEKLKQYIKVDVYGKCGNLKCHKTKTAYGKEDPCEQMVKNKYKFYLAFEKSVCKDFVTEKVFNRFDSHLVPVVLKRSIAQPLLPRGSFIAADDFNDPKELADYLIYLNKNWEAYVQYYKWKDYYEVMPFPKGIHAGMCKLCAKLRRDSCSDTIQPSKSAADIRQWFIDRSECVKDFGSILTRQKVCCHATKDKPEDKQVATVC</sequence>
<dbReference type="FunFam" id="3.40.50.11660:FF:000004">
    <property type="entry name" value="Glycoprotein 3-alpha-L-fucosyltransferase A"/>
    <property type="match status" value="1"/>
</dbReference>
<proteinExistence type="inferred from homology"/>
<dbReference type="InterPro" id="IPR055270">
    <property type="entry name" value="Glyco_tran_10_C"/>
</dbReference>
<dbReference type="UniPathway" id="UPA00378"/>
<dbReference type="Gene3D" id="2.130.10.10">
    <property type="entry name" value="YVTN repeat-like/Quinoprotein amine dehydrogenase"/>
    <property type="match status" value="1"/>
</dbReference>
<dbReference type="GO" id="GO:0032580">
    <property type="term" value="C:Golgi cisterna membrane"/>
    <property type="evidence" value="ECO:0007669"/>
    <property type="project" value="UniProtKB-SubCell"/>
</dbReference>
<keyword evidence="4 13" id="KW-0328">Glycosyltransferase</keyword>
<gene>
    <name evidence="16" type="ORF">M513_05682</name>
</gene>
<keyword evidence="6 13" id="KW-0812">Transmembrane</keyword>
<evidence type="ECO:0000256" key="6">
    <source>
        <dbReference type="ARBA" id="ARBA00022692"/>
    </source>
</evidence>
<dbReference type="Gene3D" id="3.40.50.11660">
    <property type="entry name" value="Glycosyl transferase family 10, C-terminal domain"/>
    <property type="match status" value="1"/>
</dbReference>
<evidence type="ECO:0000256" key="7">
    <source>
        <dbReference type="ARBA" id="ARBA00022968"/>
    </source>
</evidence>
<keyword evidence="11" id="KW-0325">Glycoprotein</keyword>